<dbReference type="Proteomes" id="UP000477920">
    <property type="component" value="Unassembled WGS sequence"/>
</dbReference>
<name>A0AB34D9D5_BACCE</name>
<organism evidence="1 2">
    <name type="scientific">Bacillus cereus</name>
    <dbReference type="NCBI Taxonomy" id="1396"/>
    <lineage>
        <taxon>Bacteria</taxon>
        <taxon>Bacillati</taxon>
        <taxon>Bacillota</taxon>
        <taxon>Bacilli</taxon>
        <taxon>Bacillales</taxon>
        <taxon>Bacillaceae</taxon>
        <taxon>Bacillus</taxon>
        <taxon>Bacillus cereus group</taxon>
    </lineage>
</organism>
<accession>A0AB34D9D5</accession>
<dbReference type="EMBL" id="WBPB01000013">
    <property type="protein sequence ID" value="KAB2500795.1"/>
    <property type="molecule type" value="Genomic_DNA"/>
</dbReference>
<proteinExistence type="predicted"/>
<protein>
    <submittedName>
        <fullName evidence="1">Uncharacterized protein</fullName>
    </submittedName>
</protein>
<dbReference type="AlphaFoldDB" id="A0AB34D9D5"/>
<reference evidence="1 2" key="1">
    <citation type="submission" date="2019-10" db="EMBL/GenBank/DDBJ databases">
        <title>Bacillus from the desert of Cuatro Cinegas, Coahuila.</title>
        <authorList>
            <person name="Olmedo-Alvarez G."/>
            <person name="Saldana S."/>
            <person name="Barcelo D."/>
        </authorList>
    </citation>
    <scope>NUCLEOTIDE SEQUENCE [LARGE SCALE GENOMIC DNA]</scope>
    <source>
        <strain evidence="1 2">CH101a_3T</strain>
    </source>
</reference>
<sequence length="112" mass="12835">MVDVEKQEFVYVNGICIEDWVFDVIKIVEKELQVNSGETLYVRKQRELLRSIATEVIKIGTTVNMPLYLDNVVHANNISDHVDKCAKCGDLVLKPHSRFEVRICKCGEPYHG</sequence>
<dbReference type="RefSeq" id="WP_151639620.1">
    <property type="nucleotide sequence ID" value="NZ_WBPB01000013.1"/>
</dbReference>
<evidence type="ECO:0000313" key="1">
    <source>
        <dbReference type="EMBL" id="KAB2500795.1"/>
    </source>
</evidence>
<gene>
    <name evidence="1" type="ORF">F8158_06825</name>
</gene>
<evidence type="ECO:0000313" key="2">
    <source>
        <dbReference type="Proteomes" id="UP000477920"/>
    </source>
</evidence>
<comment type="caution">
    <text evidence="1">The sequence shown here is derived from an EMBL/GenBank/DDBJ whole genome shotgun (WGS) entry which is preliminary data.</text>
</comment>